<dbReference type="Proteomes" id="UP000257109">
    <property type="component" value="Unassembled WGS sequence"/>
</dbReference>
<accession>A0A371EAF0</accession>
<dbReference type="InterPro" id="IPR002156">
    <property type="entry name" value="RNaseH_domain"/>
</dbReference>
<gene>
    <name evidence="2" type="ORF">CR513_58635</name>
</gene>
<dbReference type="OrthoDB" id="1745495at2759"/>
<evidence type="ECO:0000313" key="2">
    <source>
        <dbReference type="EMBL" id="RDX62979.1"/>
    </source>
</evidence>
<organism evidence="2 3">
    <name type="scientific">Mucuna pruriens</name>
    <name type="common">Velvet bean</name>
    <name type="synonym">Dolichos pruriens</name>
    <dbReference type="NCBI Taxonomy" id="157652"/>
    <lineage>
        <taxon>Eukaryota</taxon>
        <taxon>Viridiplantae</taxon>
        <taxon>Streptophyta</taxon>
        <taxon>Embryophyta</taxon>
        <taxon>Tracheophyta</taxon>
        <taxon>Spermatophyta</taxon>
        <taxon>Magnoliopsida</taxon>
        <taxon>eudicotyledons</taxon>
        <taxon>Gunneridae</taxon>
        <taxon>Pentapetalae</taxon>
        <taxon>rosids</taxon>
        <taxon>fabids</taxon>
        <taxon>Fabales</taxon>
        <taxon>Fabaceae</taxon>
        <taxon>Papilionoideae</taxon>
        <taxon>50 kb inversion clade</taxon>
        <taxon>NPAAA clade</taxon>
        <taxon>indigoferoid/millettioid clade</taxon>
        <taxon>Phaseoleae</taxon>
        <taxon>Mucuna</taxon>
    </lineage>
</organism>
<dbReference type="Gene3D" id="3.30.420.10">
    <property type="entry name" value="Ribonuclease H-like superfamily/Ribonuclease H"/>
    <property type="match status" value="1"/>
</dbReference>
<evidence type="ECO:0000313" key="3">
    <source>
        <dbReference type="Proteomes" id="UP000257109"/>
    </source>
</evidence>
<dbReference type="AlphaFoldDB" id="A0A371EAF0"/>
<reference evidence="2" key="1">
    <citation type="submission" date="2018-05" db="EMBL/GenBank/DDBJ databases">
        <title>Draft genome of Mucuna pruriens seed.</title>
        <authorList>
            <person name="Nnadi N.E."/>
            <person name="Vos R."/>
            <person name="Hasami M.H."/>
            <person name="Devisetty U.K."/>
            <person name="Aguiy J.C."/>
        </authorList>
    </citation>
    <scope>NUCLEOTIDE SEQUENCE [LARGE SCALE GENOMIC DNA]</scope>
    <source>
        <strain evidence="2">JCA_2017</strain>
    </source>
</reference>
<dbReference type="PANTHER" id="PTHR24559">
    <property type="entry name" value="TRANSPOSON TY3-I GAG-POL POLYPROTEIN"/>
    <property type="match status" value="1"/>
</dbReference>
<dbReference type="PANTHER" id="PTHR24559:SF457">
    <property type="entry name" value="RNA-DIRECTED DNA POLYMERASE HOMOLOG"/>
    <property type="match status" value="1"/>
</dbReference>
<protein>
    <recommendedName>
        <fullName evidence="1">RNase H type-1 domain-containing protein</fullName>
    </recommendedName>
</protein>
<evidence type="ECO:0000259" key="1">
    <source>
        <dbReference type="Pfam" id="PF13456"/>
    </source>
</evidence>
<proteinExistence type="predicted"/>
<name>A0A371EAF0_MUCPR</name>
<feature type="domain" description="RNase H type-1" evidence="1">
    <location>
        <begin position="237"/>
        <end position="292"/>
    </location>
</feature>
<dbReference type="Gene3D" id="3.30.70.270">
    <property type="match status" value="1"/>
</dbReference>
<dbReference type="InterPro" id="IPR043128">
    <property type="entry name" value="Rev_trsase/Diguanyl_cyclase"/>
</dbReference>
<dbReference type="Pfam" id="PF13456">
    <property type="entry name" value="RVT_3"/>
    <property type="match status" value="1"/>
</dbReference>
<sequence>MSGLDNEIAEHRIPLEPNCPPIKQKLRRMNPETSLKFKEEVKKQLEAGFLTVAKYPQWVANIVLVPKKDRKVKMCVDYGDLNKVNPKDDFPLPHIDVLVDNTAKHGCFSFMDGFSRYNQIRIAPKDMEKLLLSPNGRHFAINVMSGKLLGFIISQKGVEVDPDKVALTEYDIVHVTQKSIKGSALADHLAHNPLVDYQPMKHDFLDEDILMLMAELEHEKGWAMYFDGASNAFGHGCCFPFTARLGFNYTNNMDEYEACAMGIVMAIEYQIKDLKVHGDSTLVIHQLQGEWEMWDVKLIP</sequence>
<keyword evidence="3" id="KW-1185">Reference proteome</keyword>
<dbReference type="InterPro" id="IPR036397">
    <property type="entry name" value="RNaseH_sf"/>
</dbReference>
<dbReference type="InterPro" id="IPR053134">
    <property type="entry name" value="RNA-dir_DNA_polymerase"/>
</dbReference>
<dbReference type="CDD" id="cd01647">
    <property type="entry name" value="RT_LTR"/>
    <property type="match status" value="1"/>
</dbReference>
<dbReference type="Gene3D" id="3.10.10.10">
    <property type="entry name" value="HIV Type 1 Reverse Transcriptase, subunit A, domain 1"/>
    <property type="match status" value="1"/>
</dbReference>
<dbReference type="GO" id="GO:0004523">
    <property type="term" value="F:RNA-DNA hybrid ribonuclease activity"/>
    <property type="evidence" value="ECO:0007669"/>
    <property type="project" value="InterPro"/>
</dbReference>
<feature type="non-terminal residue" evidence="2">
    <location>
        <position position="1"/>
    </location>
</feature>
<dbReference type="InterPro" id="IPR043502">
    <property type="entry name" value="DNA/RNA_pol_sf"/>
</dbReference>
<dbReference type="SUPFAM" id="SSF56672">
    <property type="entry name" value="DNA/RNA polymerases"/>
    <property type="match status" value="1"/>
</dbReference>
<dbReference type="GO" id="GO:0003676">
    <property type="term" value="F:nucleic acid binding"/>
    <property type="evidence" value="ECO:0007669"/>
    <property type="project" value="InterPro"/>
</dbReference>
<dbReference type="EMBL" id="QJKJ01015154">
    <property type="protein sequence ID" value="RDX62979.1"/>
    <property type="molecule type" value="Genomic_DNA"/>
</dbReference>
<comment type="caution">
    <text evidence="2">The sequence shown here is derived from an EMBL/GenBank/DDBJ whole genome shotgun (WGS) entry which is preliminary data.</text>
</comment>